<name>A0ABR2J0C2_9EUKA</name>
<dbReference type="EMBL" id="JAPFFF010000014">
    <property type="protein sequence ID" value="KAK8870986.1"/>
    <property type="molecule type" value="Genomic_DNA"/>
</dbReference>
<reference evidence="1 2" key="1">
    <citation type="submission" date="2024-04" db="EMBL/GenBank/DDBJ databases">
        <title>Tritrichomonas musculus Genome.</title>
        <authorList>
            <person name="Alves-Ferreira E."/>
            <person name="Grigg M."/>
            <person name="Lorenzi H."/>
            <person name="Galac M."/>
        </authorList>
    </citation>
    <scope>NUCLEOTIDE SEQUENCE [LARGE SCALE GENOMIC DNA]</scope>
    <source>
        <strain evidence="1 2">EAF2021</strain>
    </source>
</reference>
<protein>
    <recommendedName>
        <fullName evidence="3">Leucine Rich Repeat family protein</fullName>
    </recommendedName>
</protein>
<sequence length="426" mass="48930">MLNEGISGRNPYYMIEEGTITQFDTTQFFDFPYLVEINLSNTNLWDLPLSISNCVLLERINISHNPMSRPPAILFSLPKLRANPHNIIFGNDQICTKRLAQNIIDECASLNHTMINLKDIDGSKRVVTCPPQTTTLSFLQMVHPELMFTDYIALVRTCNFDGKDYVLRIIPEKVPISLYFYPGAVWSFELKFLPPSNPIQIFPLLKNYVAEQYNKYKNDDPLLKQLNDQMQQTKEGDPNILSELNQSRYLSSRVFKAKLPNSKEIEISLNARNASVIFSKTSYYTFSNRSISFSYANDNAGYICLLVCDEKAIIIEHKSVKDLMTLFSYSTPEMDLRTKRGPSAASKKDFLSLITTSVPSCLFWNSNMSSIFTSKPQIINEEKELEDLRKFKGRKLRFVNINNVLKSESYSTFKRSQTELVAKRPK</sequence>
<dbReference type="Gene3D" id="3.80.10.10">
    <property type="entry name" value="Ribonuclease Inhibitor"/>
    <property type="match status" value="1"/>
</dbReference>
<proteinExistence type="predicted"/>
<evidence type="ECO:0000313" key="1">
    <source>
        <dbReference type="EMBL" id="KAK8870986.1"/>
    </source>
</evidence>
<evidence type="ECO:0000313" key="2">
    <source>
        <dbReference type="Proteomes" id="UP001470230"/>
    </source>
</evidence>
<organism evidence="1 2">
    <name type="scientific">Tritrichomonas musculus</name>
    <dbReference type="NCBI Taxonomy" id="1915356"/>
    <lineage>
        <taxon>Eukaryota</taxon>
        <taxon>Metamonada</taxon>
        <taxon>Parabasalia</taxon>
        <taxon>Tritrichomonadida</taxon>
        <taxon>Tritrichomonadidae</taxon>
        <taxon>Tritrichomonas</taxon>
    </lineage>
</organism>
<dbReference type="InterPro" id="IPR032675">
    <property type="entry name" value="LRR_dom_sf"/>
</dbReference>
<dbReference type="SUPFAM" id="SSF52058">
    <property type="entry name" value="L domain-like"/>
    <property type="match status" value="1"/>
</dbReference>
<accession>A0ABR2J0C2</accession>
<gene>
    <name evidence="1" type="ORF">M9Y10_008899</name>
</gene>
<keyword evidence="2" id="KW-1185">Reference proteome</keyword>
<comment type="caution">
    <text evidence="1">The sequence shown here is derived from an EMBL/GenBank/DDBJ whole genome shotgun (WGS) entry which is preliminary data.</text>
</comment>
<evidence type="ECO:0008006" key="3">
    <source>
        <dbReference type="Google" id="ProtNLM"/>
    </source>
</evidence>
<dbReference type="Proteomes" id="UP001470230">
    <property type="component" value="Unassembled WGS sequence"/>
</dbReference>